<sequence>MAEMSSTREDQALQAVLEPFIHVLRSPDPITIPSATVKGALTHFIGSLKDEQLDTFVDDILTSTSLWATVKPDAVRECVRSAVPTKVTALRKTSKDTFWRRNVLDKDAQAWLAQIQDDVHKVEGAEERRLVFLTGLLQGLDDVTGIDWAKQRVDLEEELVIAMSDAFDAKSKDAVKFFSDVAPHVDAARLRALNLKEIMPFLHVAIFSGLGFALDKSSLEIYPSVVDTQKVANLSRGLSIAISALFKGGPTSQQYAWQAARAFTFRMYEVAQDLNKRAVDLKKESTEWERRKSSLSSLLDISWPVVQFMLDPSQRLLSEELILTHTELIILILSRFSAITEDNDSGLEQHDKVLYGSLDVIVGLGGGKGVSDTFRAVRGKGPISEVSESLATFILTVAEQLIHLVDARAVRDTILPLAEKYMVRPQHKASFEASYAFLLVLVDAASETALSEPNQGPFVDALVHILAHGLIKQTGDGSIAPDQLKTAYPTVVKAASRRSPALTATVVKQIEDANFEADDAKDAVRIIRIELIPYIPGPDIPEYLENIAQLILSTKPGSDTRLEAASTAFQVIMKEIPDESRQYGIEWWQRWRRRFNGGGADADAVAKL</sequence>
<dbReference type="PANTHER" id="PTHR39214">
    <property type="entry name" value="MICROBODY (PEROXISOME) BIOGENESIS PROTEIN PEROXIN 8 (EUROFUNG)"/>
    <property type="match status" value="1"/>
</dbReference>
<keyword evidence="2" id="KW-1185">Reference proteome</keyword>
<dbReference type="GeneID" id="87804662"/>
<dbReference type="Proteomes" id="UP000827549">
    <property type="component" value="Chromosome 1"/>
</dbReference>
<gene>
    <name evidence="1" type="ORF">LOC62_01G001406</name>
</gene>
<dbReference type="AlphaFoldDB" id="A0AAF1BJ24"/>
<evidence type="ECO:0000313" key="1">
    <source>
        <dbReference type="EMBL" id="WOO77849.1"/>
    </source>
</evidence>
<accession>A0AAF1BJ24</accession>
<dbReference type="InterPro" id="IPR055334">
    <property type="entry name" value="PEX8-like"/>
</dbReference>
<protein>
    <submittedName>
        <fullName evidence="1">Uncharacterized protein</fullName>
    </submittedName>
</protein>
<dbReference type="PANTHER" id="PTHR39214:SF1">
    <property type="entry name" value="MICROBODY (PEROXISOME) BIOGENESIS PROTEIN PEROXIN 8 (EUROFUNG)"/>
    <property type="match status" value="1"/>
</dbReference>
<dbReference type="RefSeq" id="XP_062623881.1">
    <property type="nucleotide sequence ID" value="XM_062767897.1"/>
</dbReference>
<proteinExistence type="predicted"/>
<organism evidence="1 2">
    <name type="scientific">Vanrija pseudolonga</name>
    <dbReference type="NCBI Taxonomy" id="143232"/>
    <lineage>
        <taxon>Eukaryota</taxon>
        <taxon>Fungi</taxon>
        <taxon>Dikarya</taxon>
        <taxon>Basidiomycota</taxon>
        <taxon>Agaricomycotina</taxon>
        <taxon>Tremellomycetes</taxon>
        <taxon>Trichosporonales</taxon>
        <taxon>Trichosporonaceae</taxon>
        <taxon>Vanrija</taxon>
    </lineage>
</organism>
<reference evidence="1" key="1">
    <citation type="submission" date="2023-10" db="EMBL/GenBank/DDBJ databases">
        <authorList>
            <person name="Noh H."/>
        </authorList>
    </citation>
    <scope>NUCLEOTIDE SEQUENCE</scope>
    <source>
        <strain evidence="1">DUCC4014</strain>
    </source>
</reference>
<name>A0AAF1BJ24_9TREE</name>
<dbReference type="EMBL" id="CP086714">
    <property type="protein sequence ID" value="WOO77849.1"/>
    <property type="molecule type" value="Genomic_DNA"/>
</dbReference>
<evidence type="ECO:0000313" key="2">
    <source>
        <dbReference type="Proteomes" id="UP000827549"/>
    </source>
</evidence>